<dbReference type="GO" id="GO:0016887">
    <property type="term" value="F:ATP hydrolysis activity"/>
    <property type="evidence" value="ECO:0007669"/>
    <property type="project" value="InterPro"/>
</dbReference>
<dbReference type="Gene3D" id="1.10.8.60">
    <property type="match status" value="2"/>
</dbReference>
<evidence type="ECO:0000259" key="6">
    <source>
        <dbReference type="SMART" id="SM01086"/>
    </source>
</evidence>
<dbReference type="SMART" id="SM00382">
    <property type="entry name" value="AAA"/>
    <property type="match status" value="1"/>
</dbReference>
<dbReference type="InterPro" id="IPR019489">
    <property type="entry name" value="Clp_ATPase_C"/>
</dbReference>
<accession>A0A1G2PJ88</accession>
<keyword evidence="4" id="KW-0812">Transmembrane</keyword>
<dbReference type="EMBL" id="MHST01000021">
    <property type="protein sequence ID" value="OHA48357.1"/>
    <property type="molecule type" value="Genomic_DNA"/>
</dbReference>
<dbReference type="Gene3D" id="3.40.50.300">
    <property type="entry name" value="P-loop containing nucleotide triphosphate hydrolases"/>
    <property type="match status" value="2"/>
</dbReference>
<dbReference type="Pfam" id="PF07724">
    <property type="entry name" value="AAA_2"/>
    <property type="match status" value="1"/>
</dbReference>
<dbReference type="PANTHER" id="PTHR11638:SF18">
    <property type="entry name" value="HEAT SHOCK PROTEIN 104"/>
    <property type="match status" value="1"/>
</dbReference>
<reference evidence="7 8" key="1">
    <citation type="journal article" date="2016" name="Nat. Commun.">
        <title>Thousands of microbial genomes shed light on interconnected biogeochemical processes in an aquifer system.</title>
        <authorList>
            <person name="Anantharaman K."/>
            <person name="Brown C.T."/>
            <person name="Hug L.A."/>
            <person name="Sharon I."/>
            <person name="Castelle C.J."/>
            <person name="Probst A.J."/>
            <person name="Thomas B.C."/>
            <person name="Singh A."/>
            <person name="Wilkins M.J."/>
            <person name="Karaoz U."/>
            <person name="Brodie E.L."/>
            <person name="Williams K.H."/>
            <person name="Hubbard S.S."/>
            <person name="Banfield J.F."/>
        </authorList>
    </citation>
    <scope>NUCLEOTIDE SEQUENCE [LARGE SCALE GENOMIC DNA]</scope>
    <source>
        <strain evidence="8">RIFCSPHIGHO2_01_FULL_58_15</strain>
    </source>
</reference>
<dbReference type="GO" id="GO:0034605">
    <property type="term" value="P:cellular response to heat"/>
    <property type="evidence" value="ECO:0007669"/>
    <property type="project" value="TreeGrafter"/>
</dbReference>
<dbReference type="InterPro" id="IPR001270">
    <property type="entry name" value="ClpA/B"/>
</dbReference>
<dbReference type="Proteomes" id="UP000178690">
    <property type="component" value="Unassembled WGS sequence"/>
</dbReference>
<evidence type="ECO:0000313" key="7">
    <source>
        <dbReference type="EMBL" id="OHA48357.1"/>
    </source>
</evidence>
<name>A0A1G2PJ88_TERXR</name>
<evidence type="ECO:0000313" key="8">
    <source>
        <dbReference type="Proteomes" id="UP000178690"/>
    </source>
</evidence>
<dbReference type="InterPro" id="IPR003959">
    <property type="entry name" value="ATPase_AAA_core"/>
</dbReference>
<dbReference type="AlphaFoldDB" id="A0A1G2PJ88"/>
<gene>
    <name evidence="7" type="ORF">A2682_02885</name>
</gene>
<dbReference type="STRING" id="1802363.A2682_02885"/>
<evidence type="ECO:0000256" key="1">
    <source>
        <dbReference type="ARBA" id="ARBA00022741"/>
    </source>
</evidence>
<feature type="transmembrane region" description="Helical" evidence="4">
    <location>
        <begin position="25"/>
        <end position="42"/>
    </location>
</feature>
<keyword evidence="3" id="KW-0143">Chaperone</keyword>
<evidence type="ECO:0000256" key="2">
    <source>
        <dbReference type="ARBA" id="ARBA00022840"/>
    </source>
</evidence>
<keyword evidence="2" id="KW-0067">ATP-binding</keyword>
<dbReference type="SUPFAM" id="SSF52540">
    <property type="entry name" value="P-loop containing nucleoside triphosphate hydrolases"/>
    <property type="match status" value="2"/>
</dbReference>
<dbReference type="Pfam" id="PF10431">
    <property type="entry name" value="ClpB_D2-small"/>
    <property type="match status" value="1"/>
</dbReference>
<dbReference type="PRINTS" id="PR00300">
    <property type="entry name" value="CLPPROTEASEA"/>
</dbReference>
<proteinExistence type="predicted"/>
<dbReference type="GO" id="GO:0005524">
    <property type="term" value="F:ATP binding"/>
    <property type="evidence" value="ECO:0007669"/>
    <property type="project" value="UniProtKB-KW"/>
</dbReference>
<dbReference type="CDD" id="cd19499">
    <property type="entry name" value="RecA-like_ClpB_Hsp104-like"/>
    <property type="match status" value="1"/>
</dbReference>
<feature type="transmembrane region" description="Helical" evidence="4">
    <location>
        <begin position="48"/>
        <end position="69"/>
    </location>
</feature>
<evidence type="ECO:0000256" key="3">
    <source>
        <dbReference type="ARBA" id="ARBA00023186"/>
    </source>
</evidence>
<organism evidence="7 8">
    <name type="scientific">Terrybacteria sp. (strain RIFCSPHIGHO2_01_FULL_58_15)</name>
    <dbReference type="NCBI Taxonomy" id="1802363"/>
    <lineage>
        <taxon>Bacteria</taxon>
        <taxon>Candidatus Terryibacteriota</taxon>
    </lineage>
</organism>
<keyword evidence="4" id="KW-1133">Transmembrane helix</keyword>
<dbReference type="InterPro" id="IPR003593">
    <property type="entry name" value="AAA+_ATPase"/>
</dbReference>
<dbReference type="SMART" id="SM01086">
    <property type="entry name" value="ClpB_D2-small"/>
    <property type="match status" value="1"/>
</dbReference>
<evidence type="ECO:0008006" key="9">
    <source>
        <dbReference type="Google" id="ProtNLM"/>
    </source>
</evidence>
<dbReference type="InterPro" id="IPR027417">
    <property type="entry name" value="P-loop_NTPase"/>
</dbReference>
<comment type="caution">
    <text evidence="7">The sequence shown here is derived from an EMBL/GenBank/DDBJ whole genome shotgun (WGS) entry which is preliminary data.</text>
</comment>
<dbReference type="InterPro" id="IPR050130">
    <property type="entry name" value="ClpA_ClpB"/>
</dbReference>
<sequence length="841" mass="92502">MAFVYRPPASIVSVERFFPPRARRLLLWLWWGSTAVLFVFAASTAPHMIGAAFIVASVAFALSLGILFLEHGLGESFRRISLHDAMLRARRGETVNLAYWCNPDVLAFIAVGDAPDTALQRFLAHECVQAIFARLAIPSLQVRERFRARSLEHRFPPSTHAADAEGGHDTAALIVALAEAAMHAARAGHRVVTVSDAFVALARASFVLRQLLFDRGLTTDDLDAVAHWEDRRLHERQMRRAFWTRENLLAVRPFGRSWAFGYTPTLDRFAIEVVGDEVSWRNDVRVLGRLREITALERALTKSASANAVLVAEPGVGAEDVIRGFVARVRGGSSLAALNYRRVVDVDFGGAIAGLPTQGEIEGRVRQMLAEAARAGGSILIVENFPALLAREGGGADLTAALLPFLQGARIQLIAMSTPQALHEVIEKRTALSGLFERIEVHEPDARTTLQILLDVVPAFEERFRIAAPYPALKTLVTYAERTIQDVPFPRKALDLFEESMIAAQNVKERVLTAARVAAVVSEHTEVPVGALSGAERERLLHLEEFIHERIVDQEEAVHVLAAALRRARSGITAGASTRPIGTFLFMGPTGVGKTETAKALAEAYYGSENRLIRLDMSEFQGGDAVARLIGAPATREEGRLTTAVREQPFALLLLDEFEKAHAKALDLFLQVFDEGRMKDGWGRVISFTNNLIIATSNAGAEFIRRYLKDERGPRDLAAALREEVLRRELFRPELLNRFDGVVVFRPLGAAEVRKIARRLLAGLSKNVEREHGVGLVVEDGAIERLAAKGFNQEFGARELRRVIQNSVENLLAERLIAGSLRRGDTFTVSAADVEDARGGA</sequence>
<feature type="domain" description="Clp ATPase C-terminal" evidence="6">
    <location>
        <begin position="748"/>
        <end position="841"/>
    </location>
</feature>
<protein>
    <recommendedName>
        <fullName evidence="9">Clp R domain-containing protein</fullName>
    </recommendedName>
</protein>
<evidence type="ECO:0000256" key="4">
    <source>
        <dbReference type="SAM" id="Phobius"/>
    </source>
</evidence>
<keyword evidence="4" id="KW-0472">Membrane</keyword>
<dbReference type="PANTHER" id="PTHR11638">
    <property type="entry name" value="ATP-DEPENDENT CLP PROTEASE"/>
    <property type="match status" value="1"/>
</dbReference>
<evidence type="ECO:0000259" key="5">
    <source>
        <dbReference type="SMART" id="SM00382"/>
    </source>
</evidence>
<feature type="domain" description="AAA+ ATPase" evidence="5">
    <location>
        <begin position="580"/>
        <end position="749"/>
    </location>
</feature>
<dbReference type="GO" id="GO:0005737">
    <property type="term" value="C:cytoplasm"/>
    <property type="evidence" value="ECO:0007669"/>
    <property type="project" value="TreeGrafter"/>
</dbReference>
<keyword evidence="1" id="KW-0547">Nucleotide-binding</keyword>